<name>A0A0M0J639_9EUKA</name>
<reference evidence="2" key="1">
    <citation type="journal article" date="2015" name="PLoS Genet.">
        <title>Genome Sequence and Transcriptome Analyses of Chrysochromulina tobin: Metabolic Tools for Enhanced Algal Fitness in the Prominent Order Prymnesiales (Haptophyceae).</title>
        <authorList>
            <person name="Hovde B.T."/>
            <person name="Deodato C.R."/>
            <person name="Hunsperger H.M."/>
            <person name="Ryken S.A."/>
            <person name="Yost W."/>
            <person name="Jha R.K."/>
            <person name="Patterson J."/>
            <person name="Monnat R.J. Jr."/>
            <person name="Barlow S.B."/>
            <person name="Starkenburg S.R."/>
            <person name="Cattolico R.A."/>
        </authorList>
    </citation>
    <scope>NUCLEOTIDE SEQUENCE</scope>
    <source>
        <strain evidence="2">CCMP291</strain>
    </source>
</reference>
<sequence length="1643" mass="176351">MQGHTVATHDFDISSRSFDISSDDLPGGAAPSDASAGGVWEVRRLCAGVPVYTQVCWRIARSNLELSETSLLPGVELRDAALRVSFPSGLLPAVGVAQLNNDALLILFAMHAPPPGGIFVCVLHFELPPDRGLVRGAVTLHDSWFARDPTILVSKREKTYIEPVGKSLGAARTGAFDDLVERVGERMWRTSMLLAGEAAHAIQLPIDERPVERLLTSIFGSVAGKIGLDERVAPRALFSREVSANGSAWQRVCCESDYELELATEDATGGVSSADAPLCSAMDWWLGRLSRPVRFASRHLEEARHALLPDAPSRRLPDAPSLRAGFEARVAQLEAAAAVSASARANFNDVEGQLGESLVHVAAQRRADPYALLAIGALAHARVGAHDGAPTTALLTTARMLLLQRAPSTVEEGIFLGIGDRVLNACGWAGGAWARRVLIPAASTAACALSAADEALDAAAALAPAALVLPQEWHALGNATAQFNACDALLRMLAQAPAPGPWAADEWARKMRERWSLSAEPAAVAAAHALAPFLNAAAAHGATRLSKLARAALLSMRLVQRQGSLAAPNLSSLMNPASRLVVAAELLHRLAVATPSTSAGLASSALEQLLRAAPLPENPGLPLSDASPCVAALLTLALRDVSIAHGDGPTVDGSSGNWPPSLASILYDAKLWRPLAAYLRVLCSPSPVHTLYAAMASLNSRRYEASAELFRLAVERCDSRANVLRGLLLAGGFAEVRSEVGQPVGEDALFDWHLFQFAAAVWRVFKAEGQDDLVVRFSQATLVELVERKATVRWHAPAQCASLATLVFTSHLALGQIKRAFEIIETLERLEKLEEREGPRGAFRERKQACLRSLISTLHSPPSLGAHKPRGALHLLASLTSHRAASLDADPMLDGNTAHGTALSLEEEVHELLLEHARGTAVLPTTLPLEAACTAAAKAAEALITGTPAAPGTTTMVPPSAYEVAYALRIRGKQYQRAAGCQFELAGRLEAEWRERIEGGIQPAGESEVDGRRRVHAETLLVLEALVDALGAAIGALELVESPTRRFVCERIPNRAARLDAALKLVAALNEHRQGEPVDLDERGELVRQDERGAATASRGVPPCSEVLYDAGMGATSSDIWSAQESVHDMCKRLEREVSSPETCGEWAPRQLHTLRQRRALARGRACLLAATSPEMHDAALEALPHPLNARGDTTTAEAAAVLERLLRIDSLDSLVPPGVMDVATDLGLAGVALVAYRLAYQCVRLDEHAASGGRPLLAGPTGMDMMTDGAGAEAGEGGESHCEWLRLRHVLRHDCERLDYTIGTAAAAGALAADPGRKLPQWLLAHIHPPLPGEPLALSGDQSTARAPFMLRLSVRIAKPIVWTEPRVGQNAPYDGALPDNAAVERAANEEFEPYQAAQPRLEMRGVVAWGGDACVTIPYASPDSEAHDETIALISKLRQKDPGCRPLRRNPAALVRLLLATHEESRQLEPLRAALTLVRAGCEAALEEKRMTQEALNKRVLRGQLLCDSEGRDRWVTCGLIDALHAAVANLQGVRPYKADGNARKENSAMLQDELSRCFDAIEAYLDIDVAQPWVSDEKARKVADAIVENDHGVEWDGTWVVDGPNRRQLPYFVKARASDAPRVRSREEMFAQMIEAAIRR</sequence>
<evidence type="ECO:0000313" key="2">
    <source>
        <dbReference type="Proteomes" id="UP000037460"/>
    </source>
</evidence>
<organism evidence="1 2">
    <name type="scientific">Chrysochromulina tobinii</name>
    <dbReference type="NCBI Taxonomy" id="1460289"/>
    <lineage>
        <taxon>Eukaryota</taxon>
        <taxon>Haptista</taxon>
        <taxon>Haptophyta</taxon>
        <taxon>Prymnesiophyceae</taxon>
        <taxon>Prymnesiales</taxon>
        <taxon>Chrysochromulinaceae</taxon>
        <taxon>Chrysochromulina</taxon>
    </lineage>
</organism>
<gene>
    <name evidence="1" type="ORF">Ctob_001286</name>
</gene>
<keyword evidence="2" id="KW-1185">Reference proteome</keyword>
<proteinExistence type="predicted"/>
<dbReference type="EMBL" id="JWZX01003342">
    <property type="protein sequence ID" value="KOO21688.1"/>
    <property type="molecule type" value="Genomic_DNA"/>
</dbReference>
<accession>A0A0M0J639</accession>
<comment type="caution">
    <text evidence="1">The sequence shown here is derived from an EMBL/GenBank/DDBJ whole genome shotgun (WGS) entry which is preliminary data.</text>
</comment>
<protein>
    <submittedName>
        <fullName evidence="1">Uncharacterized protein</fullName>
    </submittedName>
</protein>
<evidence type="ECO:0000313" key="1">
    <source>
        <dbReference type="EMBL" id="KOO21688.1"/>
    </source>
</evidence>
<dbReference type="Proteomes" id="UP000037460">
    <property type="component" value="Unassembled WGS sequence"/>
</dbReference>